<feature type="transmembrane region" description="Helical" evidence="1">
    <location>
        <begin position="93"/>
        <end position="117"/>
    </location>
</feature>
<keyword evidence="1" id="KW-1133">Transmembrane helix</keyword>
<reference evidence="3" key="1">
    <citation type="submission" date="2014-03" db="EMBL/GenBank/DDBJ databases">
        <authorList>
            <person name="Aksoy S."/>
            <person name="Warren W."/>
            <person name="Wilson R.K."/>
        </authorList>
    </citation>
    <scope>NUCLEOTIDE SEQUENCE [LARGE SCALE GENOMIC DNA]</scope>
    <source>
        <strain evidence="3">IAEA</strain>
    </source>
</reference>
<keyword evidence="1" id="KW-0812">Transmembrane</keyword>
<dbReference type="AlphaFoldDB" id="A0A1A9W2L4"/>
<evidence type="ECO:0000313" key="3">
    <source>
        <dbReference type="Proteomes" id="UP000091820"/>
    </source>
</evidence>
<sequence>MSIKKVLDEHCNRVRLPFHLSLHNLIVISQEILLLLLLSLSLLSILPHFMHCKYMDERCYLISDECMNIHIARQAAKCCVGNASGFHWQSQGVICLMFGGYSFSIYICHFDVCLPAITYPNSNSWLAVWLFGCLVDFYPLIDSLSTTTNAIPGKCARKCNVLVLFVLPSRLFLTTNILITKIAKTSFEKTENRYPSIHAFSYCSVIITPELHGGWSEGAIP</sequence>
<feature type="transmembrane region" description="Helical" evidence="1">
    <location>
        <begin position="161"/>
        <end position="179"/>
    </location>
</feature>
<keyword evidence="1" id="KW-0472">Membrane</keyword>
<dbReference type="EnsemblMetazoa" id="GBRI004102-RA">
    <property type="protein sequence ID" value="GBRI004102-PA"/>
    <property type="gene ID" value="GBRI004102"/>
</dbReference>
<feature type="transmembrane region" description="Helical" evidence="1">
    <location>
        <begin position="25"/>
        <end position="46"/>
    </location>
</feature>
<feature type="transmembrane region" description="Helical" evidence="1">
    <location>
        <begin position="123"/>
        <end position="141"/>
    </location>
</feature>
<reference evidence="2" key="2">
    <citation type="submission" date="2020-05" db="UniProtKB">
        <authorList>
            <consortium name="EnsemblMetazoa"/>
        </authorList>
    </citation>
    <scope>IDENTIFICATION</scope>
    <source>
        <strain evidence="2">IAEA</strain>
    </source>
</reference>
<dbReference type="Proteomes" id="UP000091820">
    <property type="component" value="Unassembled WGS sequence"/>
</dbReference>
<organism evidence="2 3">
    <name type="scientific">Glossina brevipalpis</name>
    <dbReference type="NCBI Taxonomy" id="37001"/>
    <lineage>
        <taxon>Eukaryota</taxon>
        <taxon>Metazoa</taxon>
        <taxon>Ecdysozoa</taxon>
        <taxon>Arthropoda</taxon>
        <taxon>Hexapoda</taxon>
        <taxon>Insecta</taxon>
        <taxon>Pterygota</taxon>
        <taxon>Neoptera</taxon>
        <taxon>Endopterygota</taxon>
        <taxon>Diptera</taxon>
        <taxon>Brachycera</taxon>
        <taxon>Muscomorpha</taxon>
        <taxon>Hippoboscoidea</taxon>
        <taxon>Glossinidae</taxon>
        <taxon>Glossina</taxon>
    </lineage>
</organism>
<protein>
    <submittedName>
        <fullName evidence="2">Uncharacterized protein</fullName>
    </submittedName>
</protein>
<proteinExistence type="predicted"/>
<name>A0A1A9W2L4_9MUSC</name>
<evidence type="ECO:0000313" key="2">
    <source>
        <dbReference type="EnsemblMetazoa" id="GBRI004102-PA"/>
    </source>
</evidence>
<dbReference type="VEuPathDB" id="VectorBase:GBRI004102"/>
<accession>A0A1A9W2L4</accession>
<evidence type="ECO:0000256" key="1">
    <source>
        <dbReference type="SAM" id="Phobius"/>
    </source>
</evidence>
<keyword evidence="3" id="KW-1185">Reference proteome</keyword>